<comment type="caution">
    <text evidence="2">The sequence shown here is derived from an EMBL/GenBank/DDBJ whole genome shotgun (WGS) entry which is preliminary data.</text>
</comment>
<protein>
    <submittedName>
        <fullName evidence="2">Uncharacterized protein</fullName>
    </submittedName>
</protein>
<feature type="compositionally biased region" description="Low complexity" evidence="1">
    <location>
        <begin position="579"/>
        <end position="605"/>
    </location>
</feature>
<dbReference type="OrthoDB" id="2528211at2759"/>
<keyword evidence="3" id="KW-1185">Reference proteome</keyword>
<feature type="compositionally biased region" description="Low complexity" evidence="1">
    <location>
        <begin position="342"/>
        <end position="364"/>
    </location>
</feature>
<feature type="compositionally biased region" description="Basic and acidic residues" evidence="1">
    <location>
        <begin position="452"/>
        <end position="476"/>
    </location>
</feature>
<organism evidence="2 3">
    <name type="scientific">Rhodotorula mucilaginosa</name>
    <name type="common">Yeast</name>
    <name type="synonym">Rhodotorula rubra</name>
    <dbReference type="NCBI Taxonomy" id="5537"/>
    <lineage>
        <taxon>Eukaryota</taxon>
        <taxon>Fungi</taxon>
        <taxon>Dikarya</taxon>
        <taxon>Basidiomycota</taxon>
        <taxon>Pucciniomycotina</taxon>
        <taxon>Microbotryomycetes</taxon>
        <taxon>Sporidiobolales</taxon>
        <taxon>Sporidiobolaceae</taxon>
        <taxon>Rhodotorula</taxon>
    </lineage>
</organism>
<evidence type="ECO:0000256" key="1">
    <source>
        <dbReference type="SAM" id="MobiDB-lite"/>
    </source>
</evidence>
<feature type="compositionally biased region" description="Basic and acidic residues" evidence="1">
    <location>
        <begin position="1"/>
        <end position="36"/>
    </location>
</feature>
<name>A0A9P6W6U7_RHOMI</name>
<dbReference type="EMBL" id="PUHQ01000018">
    <property type="protein sequence ID" value="KAG0663743.1"/>
    <property type="molecule type" value="Genomic_DNA"/>
</dbReference>
<accession>A0A9P6W6U7</accession>
<evidence type="ECO:0000313" key="2">
    <source>
        <dbReference type="EMBL" id="KAG0663743.1"/>
    </source>
</evidence>
<feature type="region of interest" description="Disordered" evidence="1">
    <location>
        <begin position="187"/>
        <end position="225"/>
    </location>
</feature>
<evidence type="ECO:0000313" key="3">
    <source>
        <dbReference type="Proteomes" id="UP000777482"/>
    </source>
</evidence>
<dbReference type="Proteomes" id="UP000777482">
    <property type="component" value="Unassembled WGS sequence"/>
</dbReference>
<feature type="compositionally biased region" description="Acidic residues" evidence="1">
    <location>
        <begin position="383"/>
        <end position="411"/>
    </location>
</feature>
<reference evidence="2 3" key="1">
    <citation type="submission" date="2020-11" db="EMBL/GenBank/DDBJ databases">
        <title>Kefir isolates.</title>
        <authorList>
            <person name="Marcisauskas S."/>
            <person name="Kim Y."/>
            <person name="Blasche S."/>
        </authorList>
    </citation>
    <scope>NUCLEOTIDE SEQUENCE [LARGE SCALE GENOMIC DNA]</scope>
    <source>
        <strain evidence="2 3">KR</strain>
    </source>
</reference>
<feature type="region of interest" description="Disordered" evidence="1">
    <location>
        <begin position="1"/>
        <end position="63"/>
    </location>
</feature>
<sequence>MVSAEERHDGEEPAQKQYDRSVDPARVRGGHGRSEAVKASMSPRPAQPGLRTSRRSSDRRPPDLAEHEITQGAFTHLESAFESYRAADPQRDAYVVTASTAVFDPLVVSTSVAWPVVLKALLEHFGTTDKSRREAVDPGRLGFARVMDVLRKTNGIAQDPMRSEAAEILLSRLHRAVMDRTAAFTSAADSAGNAATPGLATPTPASTATAPTTAKPSAPQASAALKRKVTPLLPTPPSTSDNDFASAFSASHYANGQSATLAPDSAPSLFNDYSPDTTMVDGPALDDGGVSPEPFRRRASAPSTQPEPKKDLHDDEQFDIFSQASLAAHSLQGGEPRRKSSGRAAASSASPAVASDADSDTGPRVTRRRTGRVPRPNYQEVMSSEEEEEEGAEEEEEDAEEEEEDTDDDDLYAAPNTSSKNRSRVRTRTQIDLTSAGSSSEDEEAELTELALPKRPDTAGRQIDKRKQPEDAEKTPDVPTSKKPRIDPVTTSTVVQEAGSGFDRLRSRSSSIRPFSDTPPRSAATTAATVQPPRQSSQSSPPVASGSFSTGVAARAPAVPAAETIPAATSSGSTSKQLAPTASTSTPAIARTIPPAASATTTPAAQRGSDANPAQAGPSRSAASVAQAGPARSVATASATAAAAAAATPDAGQARPVISQSTATGRRIATMFPMAQLPELASALDAAVTPNARSFARPHLGGGQQGAINMGTHGERVYNPKTGKFDHSGPIIYDSACDHLTLQDDSNVCLPRTDAFGEPIVLISDEAKLVTYKAALSTTRDSVRTGAPKSRRGSHVFVSNRRPMWAYRGIYDIAYDGTRSEAWQLPYGPGASSRIDPHLRRMIESRLKLKAPGKNYPQLRAWGWRLPCIPQGYTPPKKGPGLIKVTPSQLWQELDSGKIKPKIPFLVLKCVGFDQADFDVWSAARG</sequence>
<feature type="compositionally biased region" description="Polar residues" evidence="1">
    <location>
        <begin position="567"/>
        <end position="578"/>
    </location>
</feature>
<feature type="compositionally biased region" description="Low complexity" evidence="1">
    <location>
        <begin position="523"/>
        <end position="562"/>
    </location>
</feature>
<feature type="region of interest" description="Disordered" evidence="1">
    <location>
        <begin position="257"/>
        <end position="312"/>
    </location>
</feature>
<gene>
    <name evidence="2" type="ORF">C6P46_002312</name>
</gene>
<dbReference type="AlphaFoldDB" id="A0A9P6W6U7"/>
<feature type="compositionally biased region" description="Low complexity" evidence="1">
    <location>
        <begin position="194"/>
        <end position="224"/>
    </location>
</feature>
<feature type="region of interest" description="Disordered" evidence="1">
    <location>
        <begin position="328"/>
        <end position="628"/>
    </location>
</feature>
<proteinExistence type="predicted"/>